<accession>A0A412H2U0</accession>
<gene>
    <name evidence="1" type="ORF">DWY14_14445</name>
</gene>
<organism evidence="1 2">
    <name type="scientific">Phocaeicola plebeius</name>
    <dbReference type="NCBI Taxonomy" id="310297"/>
    <lineage>
        <taxon>Bacteria</taxon>
        <taxon>Pseudomonadati</taxon>
        <taxon>Bacteroidota</taxon>
        <taxon>Bacteroidia</taxon>
        <taxon>Bacteroidales</taxon>
        <taxon>Bacteroidaceae</taxon>
        <taxon>Phocaeicola</taxon>
    </lineage>
</organism>
<comment type="caution">
    <text evidence="1">The sequence shown here is derived from an EMBL/GenBank/DDBJ whole genome shotgun (WGS) entry which is preliminary data.</text>
</comment>
<proteinExistence type="predicted"/>
<dbReference type="EMBL" id="QRUY01000042">
    <property type="protein sequence ID" value="RGS03590.1"/>
    <property type="molecule type" value="Genomic_DNA"/>
</dbReference>
<protein>
    <submittedName>
        <fullName evidence="1">Uncharacterized protein</fullName>
    </submittedName>
</protein>
<reference evidence="1 2" key="1">
    <citation type="submission" date="2018-08" db="EMBL/GenBank/DDBJ databases">
        <title>A genome reference for cultivated species of the human gut microbiota.</title>
        <authorList>
            <person name="Zou Y."/>
            <person name="Xue W."/>
            <person name="Luo G."/>
        </authorList>
    </citation>
    <scope>NUCLEOTIDE SEQUENCE [LARGE SCALE GENOMIC DNA]</scope>
    <source>
        <strain evidence="1 2">AF24-16AC</strain>
    </source>
</reference>
<name>A0A412H2U0_9BACT</name>
<dbReference type="Proteomes" id="UP000285750">
    <property type="component" value="Unassembled WGS sequence"/>
</dbReference>
<sequence length="72" mass="8439">MKHQPLLIKRSKIKLKKKEKISKLQYVFVLQAKTPLRSIPNVLVFKFKCTCVSSKTYLRLKANALAFLRLLH</sequence>
<evidence type="ECO:0000313" key="1">
    <source>
        <dbReference type="EMBL" id="RGS03590.1"/>
    </source>
</evidence>
<evidence type="ECO:0000313" key="2">
    <source>
        <dbReference type="Proteomes" id="UP000285750"/>
    </source>
</evidence>
<dbReference type="AlphaFoldDB" id="A0A412H2U0"/>